<proteinExistence type="predicted"/>
<dbReference type="PANTHER" id="PTHR30055:SF235">
    <property type="entry name" value="TRANSCRIPTIONAL REGULATORY PROTEIN"/>
    <property type="match status" value="1"/>
</dbReference>
<feature type="domain" description="HTH tetR-type" evidence="4">
    <location>
        <begin position="3"/>
        <end position="63"/>
    </location>
</feature>
<dbReference type="InterPro" id="IPR001647">
    <property type="entry name" value="HTH_TetR"/>
</dbReference>
<dbReference type="PRINTS" id="PR00455">
    <property type="entry name" value="HTHTETR"/>
</dbReference>
<dbReference type="GO" id="GO:0000976">
    <property type="term" value="F:transcription cis-regulatory region binding"/>
    <property type="evidence" value="ECO:0007669"/>
    <property type="project" value="TreeGrafter"/>
</dbReference>
<evidence type="ECO:0000256" key="1">
    <source>
        <dbReference type="ARBA" id="ARBA00023125"/>
    </source>
</evidence>
<sequence>MAKSTVKRILDTAVELFAQNGFDQTSVRDITQAANVNLAAINYHFGSRDALIQAVAERYLTPMCQLLERQLDDHDSLDSELSLEDLLELLIAAMLSAVEKDRQGVSLFMRLVGQAYLSSDNNLRTFLQRRYGPLFGRFLTQMSQRVPQMSQSEFYWRCHFMIGTAVLSMARHGMLAEQERFFFGSNASEPEVFHRLVSFLAAGLRAEPDMVTEQPLLDLPEAFPKEAGTSQLPESQAGLPDQTELPPGGKG</sequence>
<keyword evidence="6" id="KW-1185">Reference proteome</keyword>
<reference evidence="5 6" key="1">
    <citation type="submission" date="2018-07" db="EMBL/GenBank/DDBJ databases">
        <title>Motiliproteus coralliicola sp. nov., a bacterium isolated from Coral.</title>
        <authorList>
            <person name="Wang G."/>
        </authorList>
    </citation>
    <scope>NUCLEOTIDE SEQUENCE [LARGE SCALE GENOMIC DNA]</scope>
    <source>
        <strain evidence="5 6">C34</strain>
    </source>
</reference>
<evidence type="ECO:0000313" key="5">
    <source>
        <dbReference type="EMBL" id="RDE24132.1"/>
    </source>
</evidence>
<protein>
    <submittedName>
        <fullName evidence="5">TetR/AcrR family transcriptional regulator</fullName>
    </submittedName>
</protein>
<dbReference type="SUPFAM" id="SSF48498">
    <property type="entry name" value="Tetracyclin repressor-like, C-terminal domain"/>
    <property type="match status" value="1"/>
</dbReference>
<dbReference type="GO" id="GO:0003700">
    <property type="term" value="F:DNA-binding transcription factor activity"/>
    <property type="evidence" value="ECO:0007669"/>
    <property type="project" value="TreeGrafter"/>
</dbReference>
<dbReference type="RefSeq" id="WP_114693714.1">
    <property type="nucleotide sequence ID" value="NZ_QQOH01000001.1"/>
</dbReference>
<dbReference type="Pfam" id="PF17939">
    <property type="entry name" value="TetR_C_30"/>
    <property type="match status" value="1"/>
</dbReference>
<dbReference type="AlphaFoldDB" id="A0A369WR08"/>
<dbReference type="EMBL" id="QQOH01000001">
    <property type="protein sequence ID" value="RDE24132.1"/>
    <property type="molecule type" value="Genomic_DNA"/>
</dbReference>
<dbReference type="InterPro" id="IPR050109">
    <property type="entry name" value="HTH-type_TetR-like_transc_reg"/>
</dbReference>
<dbReference type="InterPro" id="IPR009057">
    <property type="entry name" value="Homeodomain-like_sf"/>
</dbReference>
<dbReference type="SUPFAM" id="SSF46689">
    <property type="entry name" value="Homeodomain-like"/>
    <property type="match status" value="1"/>
</dbReference>
<feature type="region of interest" description="Disordered" evidence="3">
    <location>
        <begin position="215"/>
        <end position="251"/>
    </location>
</feature>
<dbReference type="OrthoDB" id="2356263at2"/>
<name>A0A369WR08_9GAMM</name>
<evidence type="ECO:0000256" key="2">
    <source>
        <dbReference type="PROSITE-ProRule" id="PRU00335"/>
    </source>
</evidence>
<accession>A0A369WR08</accession>
<evidence type="ECO:0000313" key="6">
    <source>
        <dbReference type="Proteomes" id="UP000253769"/>
    </source>
</evidence>
<dbReference type="InterPro" id="IPR036271">
    <property type="entry name" value="Tet_transcr_reg_TetR-rel_C_sf"/>
</dbReference>
<keyword evidence="1 2" id="KW-0238">DNA-binding</keyword>
<dbReference type="InterPro" id="IPR041586">
    <property type="entry name" value="PsrA_TetR_C"/>
</dbReference>
<comment type="caution">
    <text evidence="5">The sequence shown here is derived from an EMBL/GenBank/DDBJ whole genome shotgun (WGS) entry which is preliminary data.</text>
</comment>
<dbReference type="Proteomes" id="UP000253769">
    <property type="component" value="Unassembled WGS sequence"/>
</dbReference>
<feature type="DNA-binding region" description="H-T-H motif" evidence="2">
    <location>
        <begin position="26"/>
        <end position="45"/>
    </location>
</feature>
<dbReference type="Gene3D" id="1.10.357.10">
    <property type="entry name" value="Tetracycline Repressor, domain 2"/>
    <property type="match status" value="1"/>
</dbReference>
<dbReference type="PROSITE" id="PS50977">
    <property type="entry name" value="HTH_TETR_2"/>
    <property type="match status" value="1"/>
</dbReference>
<gene>
    <name evidence="5" type="ORF">DV711_00565</name>
</gene>
<organism evidence="5 6">
    <name type="scientific">Motiliproteus coralliicola</name>
    <dbReference type="NCBI Taxonomy" id="2283196"/>
    <lineage>
        <taxon>Bacteria</taxon>
        <taxon>Pseudomonadati</taxon>
        <taxon>Pseudomonadota</taxon>
        <taxon>Gammaproteobacteria</taxon>
        <taxon>Oceanospirillales</taxon>
        <taxon>Oceanospirillaceae</taxon>
        <taxon>Motiliproteus</taxon>
    </lineage>
</organism>
<dbReference type="PANTHER" id="PTHR30055">
    <property type="entry name" value="HTH-TYPE TRANSCRIPTIONAL REGULATOR RUTR"/>
    <property type="match status" value="1"/>
</dbReference>
<dbReference type="Pfam" id="PF00440">
    <property type="entry name" value="TetR_N"/>
    <property type="match status" value="1"/>
</dbReference>
<evidence type="ECO:0000256" key="3">
    <source>
        <dbReference type="SAM" id="MobiDB-lite"/>
    </source>
</evidence>
<evidence type="ECO:0000259" key="4">
    <source>
        <dbReference type="PROSITE" id="PS50977"/>
    </source>
</evidence>